<feature type="active site" description="Proton acceptor" evidence="1">
    <location>
        <position position="136"/>
    </location>
</feature>
<dbReference type="InterPro" id="IPR020019">
    <property type="entry name" value="AcTrfase_PglD-like"/>
</dbReference>
<dbReference type="SUPFAM" id="SSF51161">
    <property type="entry name" value="Trimeric LpxA-like enzymes"/>
    <property type="match status" value="1"/>
</dbReference>
<dbReference type="InterPro" id="IPR041561">
    <property type="entry name" value="PglD_N"/>
</dbReference>
<evidence type="ECO:0000256" key="2">
    <source>
        <dbReference type="PIRSR" id="PIRSR620019-2"/>
    </source>
</evidence>
<evidence type="ECO:0000313" key="5">
    <source>
        <dbReference type="Proteomes" id="UP000215509"/>
    </source>
</evidence>
<gene>
    <name evidence="4" type="ORF">CF651_16680</name>
</gene>
<keyword evidence="5" id="KW-1185">Reference proteome</keyword>
<dbReference type="InterPro" id="IPR011004">
    <property type="entry name" value="Trimer_LpxA-like_sf"/>
</dbReference>
<feature type="binding site" evidence="2">
    <location>
        <position position="145"/>
    </location>
    <ligand>
        <name>acetyl-CoA</name>
        <dbReference type="ChEBI" id="CHEBI:57288"/>
    </ligand>
</feature>
<dbReference type="PANTHER" id="PTHR43300">
    <property type="entry name" value="ACETYLTRANSFERASE"/>
    <property type="match status" value="1"/>
</dbReference>
<dbReference type="Proteomes" id="UP000215509">
    <property type="component" value="Unassembled WGS sequence"/>
</dbReference>
<dbReference type="OrthoDB" id="9794407at2"/>
<comment type="caution">
    <text evidence="4">The sequence shown here is derived from an EMBL/GenBank/DDBJ whole genome shotgun (WGS) entry which is preliminary data.</text>
</comment>
<dbReference type="EMBL" id="NMQW01000023">
    <property type="protein sequence ID" value="OXM85232.1"/>
    <property type="molecule type" value="Genomic_DNA"/>
</dbReference>
<evidence type="ECO:0000256" key="1">
    <source>
        <dbReference type="PIRSR" id="PIRSR620019-1"/>
    </source>
</evidence>
<dbReference type="GO" id="GO:0016740">
    <property type="term" value="F:transferase activity"/>
    <property type="evidence" value="ECO:0007669"/>
    <property type="project" value="UniProtKB-KW"/>
</dbReference>
<protein>
    <submittedName>
        <fullName evidence="4">Acetyltransferase</fullName>
    </submittedName>
</protein>
<dbReference type="CDD" id="cd03360">
    <property type="entry name" value="LbH_AT_putative"/>
    <property type="match status" value="1"/>
</dbReference>
<keyword evidence="4" id="KW-0808">Transferase</keyword>
<name>A0A229UP89_9BACL</name>
<sequence length="208" mass="21217">MQIAVIGNGGHSKVVTDLIRSIPGYRIQAILDDKYEAEAQDGDVCTGPLSCVPGLLQSEPELRFIVAVGHNATRQTIVSRLGLPADRYITLVHPSAVVSPSATLGRGTVVMAHAVVQADTAIGHHAIVNSGAIIEHDSRLDDYVHAAPRATLTGAVSVGEGAMIGAGAVVIPGKSIGAWAVVGAGAAVIGNIPPHSTAVGTPAKLLIR</sequence>
<dbReference type="Gene3D" id="2.160.10.10">
    <property type="entry name" value="Hexapeptide repeat proteins"/>
    <property type="match status" value="1"/>
</dbReference>
<feature type="binding site" evidence="2">
    <location>
        <position position="69"/>
    </location>
    <ligand>
        <name>substrate</name>
    </ligand>
</feature>
<evidence type="ECO:0000313" key="4">
    <source>
        <dbReference type="EMBL" id="OXM85232.1"/>
    </source>
</evidence>
<feature type="site" description="Increases basicity of active site His" evidence="1">
    <location>
        <position position="137"/>
    </location>
</feature>
<dbReference type="RefSeq" id="WP_094015996.1">
    <property type="nucleotide sequence ID" value="NZ_NMQW01000023.1"/>
</dbReference>
<dbReference type="Gene3D" id="3.40.50.20">
    <property type="match status" value="1"/>
</dbReference>
<dbReference type="AlphaFoldDB" id="A0A229UP89"/>
<reference evidence="4 5" key="1">
    <citation type="submission" date="2017-07" db="EMBL/GenBank/DDBJ databases">
        <title>Genome sequencing and assembly of Paenibacillus rigui.</title>
        <authorList>
            <person name="Mayilraj S."/>
        </authorList>
    </citation>
    <scope>NUCLEOTIDE SEQUENCE [LARGE SCALE GENOMIC DNA]</scope>
    <source>
        <strain evidence="4 5">JCM 16352</strain>
    </source>
</reference>
<feature type="domain" description="PglD N-terminal" evidence="3">
    <location>
        <begin position="2"/>
        <end position="81"/>
    </location>
</feature>
<accession>A0A229UP89</accession>
<evidence type="ECO:0000259" key="3">
    <source>
        <dbReference type="Pfam" id="PF17836"/>
    </source>
</evidence>
<organism evidence="4 5">
    <name type="scientific">Paenibacillus rigui</name>
    <dbReference type="NCBI Taxonomy" id="554312"/>
    <lineage>
        <taxon>Bacteria</taxon>
        <taxon>Bacillati</taxon>
        <taxon>Bacillota</taxon>
        <taxon>Bacilli</taxon>
        <taxon>Bacillales</taxon>
        <taxon>Paenibacillaceae</taxon>
        <taxon>Paenibacillus</taxon>
    </lineage>
</organism>
<dbReference type="Pfam" id="PF17836">
    <property type="entry name" value="PglD_N"/>
    <property type="match status" value="1"/>
</dbReference>
<dbReference type="InterPro" id="IPR050179">
    <property type="entry name" value="Trans_hexapeptide_repeat"/>
</dbReference>
<proteinExistence type="predicted"/>
<dbReference type="PANTHER" id="PTHR43300:SF7">
    <property type="entry name" value="UDP-N-ACETYLBACILLOSAMINE N-ACETYLTRANSFERASE"/>
    <property type="match status" value="1"/>
</dbReference>
<dbReference type="NCBIfam" id="TIGR03570">
    <property type="entry name" value="NeuD_NnaD"/>
    <property type="match status" value="1"/>
</dbReference>